<dbReference type="EMBL" id="OX458335">
    <property type="protein sequence ID" value="CAI8910351.1"/>
    <property type="molecule type" value="Genomic_DNA"/>
</dbReference>
<gene>
    <name evidence="1" type="ORF">DAPPPG215_18515</name>
</gene>
<reference evidence="1" key="1">
    <citation type="submission" date="2023-03" db="EMBL/GenBank/DDBJ databases">
        <authorList>
            <person name="Pothier F. J."/>
        </authorList>
    </citation>
    <scope>NUCLEOTIDE SEQUENCE</scope>
    <source>
        <strain evidence="1">DAPP-PG 215</strain>
    </source>
</reference>
<protein>
    <recommendedName>
        <fullName evidence="3">Transposase</fullName>
    </recommendedName>
</protein>
<accession>A0AAV1BRE5</accession>
<sequence>MLNGKILPRHWHFALKTDLSSITNKLEQYVLH</sequence>
<name>A0AAV1BRE5_PSEUB</name>
<evidence type="ECO:0000313" key="2">
    <source>
        <dbReference type="Proteomes" id="UP001177000"/>
    </source>
</evidence>
<dbReference type="AlphaFoldDB" id="A0AAV1BRE5"/>
<dbReference type="Proteomes" id="UP001177000">
    <property type="component" value="Chromosome"/>
</dbReference>
<proteinExistence type="predicted"/>
<organism evidence="1 2">
    <name type="scientific">Pseudomonas syringae pv. tomato</name>
    <dbReference type="NCBI Taxonomy" id="323"/>
    <lineage>
        <taxon>Bacteria</taxon>
        <taxon>Pseudomonadati</taxon>
        <taxon>Pseudomonadota</taxon>
        <taxon>Gammaproteobacteria</taxon>
        <taxon>Pseudomonadales</taxon>
        <taxon>Pseudomonadaceae</taxon>
        <taxon>Pseudomonas</taxon>
    </lineage>
</organism>
<evidence type="ECO:0008006" key="3">
    <source>
        <dbReference type="Google" id="ProtNLM"/>
    </source>
</evidence>
<evidence type="ECO:0000313" key="1">
    <source>
        <dbReference type="EMBL" id="CAI8910351.1"/>
    </source>
</evidence>